<dbReference type="SUPFAM" id="SSF53067">
    <property type="entry name" value="Actin-like ATPase domain"/>
    <property type="match status" value="2"/>
</dbReference>
<dbReference type="PANTHER" id="PTHR10196">
    <property type="entry name" value="SUGAR KINASE"/>
    <property type="match status" value="1"/>
</dbReference>
<evidence type="ECO:0000313" key="12">
    <source>
        <dbReference type="Proteomes" id="UP001596157"/>
    </source>
</evidence>
<dbReference type="CDD" id="cd07771">
    <property type="entry name" value="ASKHA_NBD_FGGY_RhaB-like"/>
    <property type="match status" value="1"/>
</dbReference>
<dbReference type="InterPro" id="IPR043129">
    <property type="entry name" value="ATPase_NBD"/>
</dbReference>
<dbReference type="Proteomes" id="UP001596157">
    <property type="component" value="Unassembled WGS sequence"/>
</dbReference>
<feature type="compositionally biased region" description="Basic and acidic residues" evidence="8">
    <location>
        <begin position="455"/>
        <end position="468"/>
    </location>
</feature>
<protein>
    <submittedName>
        <fullName evidence="11">Rhamnulokinase family protein</fullName>
        <ecNumber evidence="11">2.7.1.-</ecNumber>
    </submittedName>
</protein>
<dbReference type="Pfam" id="PF00370">
    <property type="entry name" value="FGGY_N"/>
    <property type="match status" value="1"/>
</dbReference>
<dbReference type="Gene3D" id="3.30.420.40">
    <property type="match status" value="2"/>
</dbReference>
<evidence type="ECO:0000259" key="9">
    <source>
        <dbReference type="Pfam" id="PF00370"/>
    </source>
</evidence>
<evidence type="ECO:0000256" key="7">
    <source>
        <dbReference type="ARBA" id="ARBA00023308"/>
    </source>
</evidence>
<dbReference type="PANTHER" id="PTHR10196:SF93">
    <property type="entry name" value="L-RHAMNULOKINASE"/>
    <property type="match status" value="1"/>
</dbReference>
<dbReference type="InterPro" id="IPR018484">
    <property type="entry name" value="FGGY_N"/>
</dbReference>
<organism evidence="11 12">
    <name type="scientific">Actinokineospora guangxiensis</name>
    <dbReference type="NCBI Taxonomy" id="1490288"/>
    <lineage>
        <taxon>Bacteria</taxon>
        <taxon>Bacillati</taxon>
        <taxon>Actinomycetota</taxon>
        <taxon>Actinomycetes</taxon>
        <taxon>Pseudonocardiales</taxon>
        <taxon>Pseudonocardiaceae</taxon>
        <taxon>Actinokineospora</taxon>
    </lineage>
</organism>
<dbReference type="EMBL" id="JBHSKF010000021">
    <property type="protein sequence ID" value="MFC5291118.1"/>
    <property type="molecule type" value="Genomic_DNA"/>
</dbReference>
<accession>A0ABW0EXQ8</accession>
<evidence type="ECO:0000256" key="4">
    <source>
        <dbReference type="ARBA" id="ARBA00022777"/>
    </source>
</evidence>
<keyword evidence="2 11" id="KW-0808">Transferase</keyword>
<keyword evidence="4" id="KW-0418">Kinase</keyword>
<dbReference type="RefSeq" id="WP_378251031.1">
    <property type="nucleotide sequence ID" value="NZ_JBHSKF010000021.1"/>
</dbReference>
<keyword evidence="3" id="KW-0547">Nucleotide-binding</keyword>
<evidence type="ECO:0000256" key="1">
    <source>
        <dbReference type="ARBA" id="ARBA00009156"/>
    </source>
</evidence>
<feature type="domain" description="Carbohydrate kinase FGGY C-terminal" evidence="10">
    <location>
        <begin position="241"/>
        <end position="427"/>
    </location>
</feature>
<evidence type="ECO:0000256" key="8">
    <source>
        <dbReference type="SAM" id="MobiDB-lite"/>
    </source>
</evidence>
<evidence type="ECO:0000256" key="3">
    <source>
        <dbReference type="ARBA" id="ARBA00022741"/>
    </source>
</evidence>
<gene>
    <name evidence="11" type="ORF">ACFPM7_29050</name>
</gene>
<evidence type="ECO:0000256" key="6">
    <source>
        <dbReference type="ARBA" id="ARBA00023157"/>
    </source>
</evidence>
<dbReference type="GO" id="GO:0016740">
    <property type="term" value="F:transferase activity"/>
    <property type="evidence" value="ECO:0007669"/>
    <property type="project" value="UniProtKB-KW"/>
</dbReference>
<comment type="caution">
    <text evidence="11">The sequence shown here is derived from an EMBL/GenBank/DDBJ whole genome shotgun (WGS) entry which is preliminary data.</text>
</comment>
<sequence length="468" mass="49508">MTRVAAVDLGASSGRVIVGSVGRGELRAEQVRRFPNGPVRVAGTLHWDVLGLFREVLAGVRAAGRVDGVGIDSWAVDYGLLDARGALLGNPVHYRDSRTDGIMEGLDVPERELFAVTGSQRLPFNTLYQLLSEGDRLESAETALLIPDLLGYWLTGSVGAERTNASTTQLYDVRARTWAAELAARVGIPPRLLPPLRDPGTVVGPVLAEHDLAGVPVITVGSHDTASAVAAVPAEPGARFAYISSGTWSLVGLELAEPELGEAAMLANFTNESGVDGTIRFLRNVMGLWVLTELLRTLDVGLDTVLAAAAESPGLRSVVDVDAPAFLPPGDMAARIVAACARTGEPVPRTPPEFVRCVLDSLALAYRRTVRQAAELADVRVEVVHIVGGGARNDLLCALTADACGLPVLAGPVEATALGNILVQARTLGADLTDLPAMRALVRTTQPMRSHRPSGRADWDAAERRLHP</sequence>
<evidence type="ECO:0000256" key="5">
    <source>
        <dbReference type="ARBA" id="ARBA00022840"/>
    </source>
</evidence>
<dbReference type="Pfam" id="PF02782">
    <property type="entry name" value="FGGY_C"/>
    <property type="match status" value="1"/>
</dbReference>
<keyword evidence="6" id="KW-1015">Disulfide bond</keyword>
<comment type="similarity">
    <text evidence="1">Belongs to the FGGY kinase family.</text>
</comment>
<name>A0ABW0EXQ8_9PSEU</name>
<dbReference type="InterPro" id="IPR018485">
    <property type="entry name" value="FGGY_C"/>
</dbReference>
<reference evidence="12" key="1">
    <citation type="journal article" date="2019" name="Int. J. Syst. Evol. Microbiol.">
        <title>The Global Catalogue of Microorganisms (GCM) 10K type strain sequencing project: providing services to taxonomists for standard genome sequencing and annotation.</title>
        <authorList>
            <consortium name="The Broad Institute Genomics Platform"/>
            <consortium name="The Broad Institute Genome Sequencing Center for Infectious Disease"/>
            <person name="Wu L."/>
            <person name="Ma J."/>
        </authorList>
    </citation>
    <scope>NUCLEOTIDE SEQUENCE [LARGE SCALE GENOMIC DNA]</scope>
    <source>
        <strain evidence="12">CCUG 59778</strain>
    </source>
</reference>
<keyword evidence="7" id="KW-0684">Rhamnose metabolism</keyword>
<dbReference type="EC" id="2.7.1.-" evidence="11"/>
<evidence type="ECO:0000256" key="2">
    <source>
        <dbReference type="ARBA" id="ARBA00022679"/>
    </source>
</evidence>
<keyword evidence="12" id="KW-1185">Reference proteome</keyword>
<dbReference type="InterPro" id="IPR013449">
    <property type="entry name" value="Rhamnulokinase"/>
</dbReference>
<evidence type="ECO:0000313" key="11">
    <source>
        <dbReference type="EMBL" id="MFC5291118.1"/>
    </source>
</evidence>
<keyword evidence="5" id="KW-0067">ATP-binding</keyword>
<proteinExistence type="inferred from homology"/>
<feature type="domain" description="Carbohydrate kinase FGGY N-terminal" evidence="9">
    <location>
        <begin position="6"/>
        <end position="229"/>
    </location>
</feature>
<feature type="region of interest" description="Disordered" evidence="8">
    <location>
        <begin position="446"/>
        <end position="468"/>
    </location>
</feature>
<evidence type="ECO:0000259" key="10">
    <source>
        <dbReference type="Pfam" id="PF02782"/>
    </source>
</evidence>